<dbReference type="EMBL" id="KZ669078">
    <property type="protein sequence ID" value="PPR86217.1"/>
    <property type="molecule type" value="Genomic_DNA"/>
</dbReference>
<evidence type="ECO:0000256" key="1">
    <source>
        <dbReference type="SAM" id="Phobius"/>
    </source>
</evidence>
<gene>
    <name evidence="2" type="ORF">GOBAR_AA34475</name>
</gene>
<evidence type="ECO:0000313" key="2">
    <source>
        <dbReference type="EMBL" id="PPR86217.1"/>
    </source>
</evidence>
<name>A0A2P5W571_GOSBA</name>
<keyword evidence="1" id="KW-1133">Transmembrane helix</keyword>
<sequence>MAKKKEGSNTWSLEILAGEEGSNKGSLEILTGEERGSTMSFSSSPKLMILRIFSKYYSLYFIHYHFFNILLTMAKKKEGSNTWSLEILAGEEGSNKGSLEILTGEERGSTMSFSSKYFMRFYEISSKYF</sequence>
<keyword evidence="1" id="KW-0472">Membrane</keyword>
<feature type="transmembrane region" description="Helical" evidence="1">
    <location>
        <begin position="56"/>
        <end position="74"/>
    </location>
</feature>
<dbReference type="Proteomes" id="UP000239757">
    <property type="component" value="Unassembled WGS sequence"/>
</dbReference>
<protein>
    <submittedName>
        <fullName evidence="2">Uncharacterized protein</fullName>
    </submittedName>
</protein>
<proteinExistence type="predicted"/>
<dbReference type="AlphaFoldDB" id="A0A2P5W571"/>
<keyword evidence="1" id="KW-0812">Transmembrane</keyword>
<reference evidence="2 3" key="1">
    <citation type="submission" date="2015-01" db="EMBL/GenBank/DDBJ databases">
        <title>Genome of allotetraploid Gossypium barbadense reveals genomic plasticity and fiber elongation in cotton evolution.</title>
        <authorList>
            <person name="Chen X."/>
            <person name="Liu X."/>
            <person name="Zhao B."/>
            <person name="Zheng H."/>
            <person name="Hu Y."/>
            <person name="Lu G."/>
            <person name="Yang C."/>
            <person name="Chen J."/>
            <person name="Shan C."/>
            <person name="Zhang L."/>
            <person name="Zhou Y."/>
            <person name="Wang L."/>
            <person name="Guo W."/>
            <person name="Bai Y."/>
            <person name="Ruan J."/>
            <person name="Shangguan X."/>
            <person name="Mao Y."/>
            <person name="Jiang J."/>
            <person name="Zhu Y."/>
            <person name="Lei J."/>
            <person name="Kang H."/>
            <person name="Chen S."/>
            <person name="He X."/>
            <person name="Wang R."/>
            <person name="Wang Y."/>
            <person name="Chen J."/>
            <person name="Wang L."/>
            <person name="Yu S."/>
            <person name="Wang B."/>
            <person name="Wei J."/>
            <person name="Song S."/>
            <person name="Lu X."/>
            <person name="Gao Z."/>
            <person name="Gu W."/>
            <person name="Deng X."/>
            <person name="Ma D."/>
            <person name="Wang S."/>
            <person name="Liang W."/>
            <person name="Fang L."/>
            <person name="Cai C."/>
            <person name="Zhu X."/>
            <person name="Zhou B."/>
            <person name="Zhang Y."/>
            <person name="Chen Z."/>
            <person name="Xu S."/>
            <person name="Zhu R."/>
            <person name="Wang S."/>
            <person name="Zhang T."/>
            <person name="Zhao G."/>
        </authorList>
    </citation>
    <scope>NUCLEOTIDE SEQUENCE [LARGE SCALE GENOMIC DNA]</scope>
    <source>
        <strain evidence="3">cv. Xinhai21</strain>
        <tissue evidence="2">Leaf</tissue>
    </source>
</reference>
<accession>A0A2P5W571</accession>
<evidence type="ECO:0000313" key="3">
    <source>
        <dbReference type="Proteomes" id="UP000239757"/>
    </source>
</evidence>
<organism evidence="2 3">
    <name type="scientific">Gossypium barbadense</name>
    <name type="common">Sea Island cotton</name>
    <name type="synonym">Hibiscus barbadensis</name>
    <dbReference type="NCBI Taxonomy" id="3634"/>
    <lineage>
        <taxon>Eukaryota</taxon>
        <taxon>Viridiplantae</taxon>
        <taxon>Streptophyta</taxon>
        <taxon>Embryophyta</taxon>
        <taxon>Tracheophyta</taxon>
        <taxon>Spermatophyta</taxon>
        <taxon>Magnoliopsida</taxon>
        <taxon>eudicotyledons</taxon>
        <taxon>Gunneridae</taxon>
        <taxon>Pentapetalae</taxon>
        <taxon>rosids</taxon>
        <taxon>malvids</taxon>
        <taxon>Malvales</taxon>
        <taxon>Malvaceae</taxon>
        <taxon>Malvoideae</taxon>
        <taxon>Gossypium</taxon>
    </lineage>
</organism>